<protein>
    <submittedName>
        <fullName evidence="1">Uncharacterized protein</fullName>
    </submittedName>
</protein>
<dbReference type="Proteomes" id="UP000219922">
    <property type="component" value="Unassembled WGS sequence"/>
</dbReference>
<evidence type="ECO:0000313" key="1">
    <source>
        <dbReference type="EMBL" id="PDZ93954.1"/>
    </source>
</evidence>
<proteinExistence type="predicted"/>
<sequence length="108" mass="12845">MSEKIVGQIVEVEGKEGLFLVVDYKNNERVGDCSYDREFWLYPYDSSLSDDVDININETVKYELQGTKNTVRIREDKKEYKQYGHSLIRDVKKVMFERIWEEVVTPTR</sequence>
<reference evidence="1 2" key="1">
    <citation type="submission" date="2017-09" db="EMBL/GenBank/DDBJ databases">
        <title>Large-scale bioinformatics analysis of Bacillus genomes uncovers conserved roles of natural products in bacterial physiology.</title>
        <authorList>
            <consortium name="Agbiome Team Llc"/>
            <person name="Bleich R.M."/>
            <person name="Grubbs K.J."/>
            <person name="Santa Maria K.C."/>
            <person name="Allen S.E."/>
            <person name="Farag S."/>
            <person name="Shank E.A."/>
            <person name="Bowers A."/>
        </authorList>
    </citation>
    <scope>NUCLEOTIDE SEQUENCE [LARGE SCALE GENOMIC DNA]</scope>
    <source>
        <strain evidence="1 2">AFS092789</strain>
    </source>
</reference>
<accession>A0A9X6SS07</accession>
<dbReference type="RefSeq" id="WP_098007432.1">
    <property type="nucleotide sequence ID" value="NZ_NVMX01000306.1"/>
</dbReference>
<dbReference type="AlphaFoldDB" id="A0A9X6SS07"/>
<evidence type="ECO:0000313" key="2">
    <source>
        <dbReference type="Proteomes" id="UP000219922"/>
    </source>
</evidence>
<organism evidence="1 2">
    <name type="scientific">Bacillus cereus</name>
    <dbReference type="NCBI Taxonomy" id="1396"/>
    <lineage>
        <taxon>Bacteria</taxon>
        <taxon>Bacillati</taxon>
        <taxon>Bacillota</taxon>
        <taxon>Bacilli</taxon>
        <taxon>Bacillales</taxon>
        <taxon>Bacillaceae</taxon>
        <taxon>Bacillus</taxon>
        <taxon>Bacillus cereus group</taxon>
    </lineage>
</organism>
<dbReference type="EMBL" id="NVMX01000306">
    <property type="protein sequence ID" value="PDZ93954.1"/>
    <property type="molecule type" value="Genomic_DNA"/>
</dbReference>
<gene>
    <name evidence="1" type="ORF">CON36_36445</name>
</gene>
<comment type="caution">
    <text evidence="1">The sequence shown here is derived from an EMBL/GenBank/DDBJ whole genome shotgun (WGS) entry which is preliminary data.</text>
</comment>
<name>A0A9X6SS07_BACCE</name>